<feature type="compositionally biased region" description="Polar residues" evidence="9">
    <location>
        <begin position="398"/>
        <end position="414"/>
    </location>
</feature>
<keyword evidence="3 10" id="KW-0812">Transmembrane</keyword>
<dbReference type="Gene3D" id="1.10.3080.10">
    <property type="entry name" value="Clc chloride channel"/>
    <property type="match status" value="1"/>
</dbReference>
<evidence type="ECO:0000256" key="1">
    <source>
        <dbReference type="ARBA" id="ARBA00004141"/>
    </source>
</evidence>
<dbReference type="PANTHER" id="PTHR45711">
    <property type="entry name" value="CHLORIDE CHANNEL PROTEIN"/>
    <property type="match status" value="1"/>
</dbReference>
<feature type="region of interest" description="Disordered" evidence="9">
    <location>
        <begin position="477"/>
        <end position="496"/>
    </location>
</feature>
<dbReference type="OrthoDB" id="431497at2759"/>
<proteinExistence type="predicted"/>
<dbReference type="EMBL" id="JACAZH010000001">
    <property type="protein sequence ID" value="KAF7376204.1"/>
    <property type="molecule type" value="Genomic_DNA"/>
</dbReference>
<protein>
    <submittedName>
        <fullName evidence="12">Chloride channel protein</fullName>
    </submittedName>
</protein>
<dbReference type="GO" id="GO:0005886">
    <property type="term" value="C:plasma membrane"/>
    <property type="evidence" value="ECO:0007669"/>
    <property type="project" value="TreeGrafter"/>
</dbReference>
<keyword evidence="13" id="KW-1185">Reference proteome</keyword>
<feature type="region of interest" description="Disordered" evidence="9">
    <location>
        <begin position="398"/>
        <end position="463"/>
    </location>
</feature>
<reference evidence="12" key="1">
    <citation type="submission" date="2020-05" db="EMBL/GenBank/DDBJ databases">
        <title>Mycena genomes resolve the evolution of fungal bioluminescence.</title>
        <authorList>
            <person name="Tsai I.J."/>
        </authorList>
    </citation>
    <scope>NUCLEOTIDE SEQUENCE</scope>
    <source>
        <strain evidence="12">160909Yilan</strain>
    </source>
</reference>
<evidence type="ECO:0000256" key="10">
    <source>
        <dbReference type="SAM" id="Phobius"/>
    </source>
</evidence>
<keyword evidence="5" id="KW-0406">Ion transport</keyword>
<dbReference type="InterPro" id="IPR015671">
    <property type="entry name" value="GSCR1_dom"/>
</dbReference>
<dbReference type="GO" id="GO:0005769">
    <property type="term" value="C:early endosome"/>
    <property type="evidence" value="ECO:0007669"/>
    <property type="project" value="TreeGrafter"/>
</dbReference>
<evidence type="ECO:0000313" key="13">
    <source>
        <dbReference type="Proteomes" id="UP000623467"/>
    </source>
</evidence>
<feature type="coiled-coil region" evidence="8">
    <location>
        <begin position="187"/>
        <end position="228"/>
    </location>
</feature>
<keyword evidence="4 10" id="KW-1133">Transmembrane helix</keyword>
<evidence type="ECO:0000256" key="6">
    <source>
        <dbReference type="ARBA" id="ARBA00023136"/>
    </source>
</evidence>
<name>A0A8H6ZF46_9AGAR</name>
<feature type="transmembrane region" description="Helical" evidence="10">
    <location>
        <begin position="834"/>
        <end position="854"/>
    </location>
</feature>
<comment type="subcellular location">
    <subcellularLocation>
        <location evidence="1">Membrane</location>
        <topology evidence="1">Multi-pass membrane protein</topology>
    </subcellularLocation>
</comment>
<dbReference type="PANTHER" id="PTHR45711:SF6">
    <property type="entry name" value="CHLORIDE CHANNEL PROTEIN"/>
    <property type="match status" value="1"/>
</dbReference>
<dbReference type="InterPro" id="IPR046342">
    <property type="entry name" value="CBS_dom_sf"/>
</dbReference>
<evidence type="ECO:0000256" key="7">
    <source>
        <dbReference type="ARBA" id="ARBA00023214"/>
    </source>
</evidence>
<dbReference type="InterPro" id="IPR014743">
    <property type="entry name" value="Cl-channel_core"/>
</dbReference>
<gene>
    <name evidence="12" type="ORF">MSAN_00035500</name>
</gene>
<evidence type="ECO:0000256" key="9">
    <source>
        <dbReference type="SAM" id="MobiDB-lite"/>
    </source>
</evidence>
<dbReference type="Pfam" id="PF15249">
    <property type="entry name" value="GLTSCR1"/>
    <property type="match status" value="1"/>
</dbReference>
<dbReference type="GO" id="GO:0005794">
    <property type="term" value="C:Golgi apparatus"/>
    <property type="evidence" value="ECO:0007669"/>
    <property type="project" value="TreeGrafter"/>
</dbReference>
<feature type="transmembrane region" description="Helical" evidence="10">
    <location>
        <begin position="760"/>
        <end position="783"/>
    </location>
</feature>
<dbReference type="InterPro" id="IPR001807">
    <property type="entry name" value="ClC"/>
</dbReference>
<feature type="transmembrane region" description="Helical" evidence="10">
    <location>
        <begin position="630"/>
        <end position="651"/>
    </location>
</feature>
<keyword evidence="7" id="KW-0868">Chloride</keyword>
<dbReference type="AlphaFoldDB" id="A0A8H6ZF46"/>
<feature type="transmembrane region" description="Helical" evidence="10">
    <location>
        <begin position="874"/>
        <end position="892"/>
    </location>
</feature>
<feature type="domain" description="GLTSCR protein conserved" evidence="11">
    <location>
        <begin position="98"/>
        <end position="204"/>
    </location>
</feature>
<keyword evidence="8" id="KW-0175">Coiled coil</keyword>
<keyword evidence="2" id="KW-0813">Transport</keyword>
<evidence type="ECO:0000313" key="12">
    <source>
        <dbReference type="EMBL" id="KAF7376204.1"/>
    </source>
</evidence>
<keyword evidence="6 10" id="KW-0472">Membrane</keyword>
<feature type="transmembrane region" description="Helical" evidence="10">
    <location>
        <begin position="936"/>
        <end position="957"/>
    </location>
</feature>
<dbReference type="PRINTS" id="PR00762">
    <property type="entry name" value="CLCHANNEL"/>
</dbReference>
<evidence type="ECO:0000256" key="2">
    <source>
        <dbReference type="ARBA" id="ARBA00022448"/>
    </source>
</evidence>
<dbReference type="CDD" id="cd03684">
    <property type="entry name" value="ClC_3_like"/>
    <property type="match status" value="1"/>
</dbReference>
<organism evidence="12 13">
    <name type="scientific">Mycena sanguinolenta</name>
    <dbReference type="NCBI Taxonomy" id="230812"/>
    <lineage>
        <taxon>Eukaryota</taxon>
        <taxon>Fungi</taxon>
        <taxon>Dikarya</taxon>
        <taxon>Basidiomycota</taxon>
        <taxon>Agaricomycotina</taxon>
        <taxon>Agaricomycetes</taxon>
        <taxon>Agaricomycetidae</taxon>
        <taxon>Agaricales</taxon>
        <taxon>Marasmiineae</taxon>
        <taxon>Mycenaceae</taxon>
        <taxon>Mycena</taxon>
    </lineage>
</organism>
<evidence type="ECO:0000256" key="3">
    <source>
        <dbReference type="ARBA" id="ARBA00022692"/>
    </source>
</evidence>
<feature type="compositionally biased region" description="Low complexity" evidence="9">
    <location>
        <begin position="1"/>
        <end position="33"/>
    </location>
</feature>
<feature type="transmembrane region" description="Helical" evidence="10">
    <location>
        <begin position="795"/>
        <end position="813"/>
    </location>
</feature>
<evidence type="ECO:0000256" key="4">
    <source>
        <dbReference type="ARBA" id="ARBA00022989"/>
    </source>
</evidence>
<dbReference type="SUPFAM" id="SSF81340">
    <property type="entry name" value="Clc chloride channel"/>
    <property type="match status" value="1"/>
</dbReference>
<dbReference type="SUPFAM" id="SSF54631">
    <property type="entry name" value="CBS-domain pair"/>
    <property type="match status" value="1"/>
</dbReference>
<accession>A0A8H6ZF46</accession>
<evidence type="ECO:0000259" key="11">
    <source>
        <dbReference type="Pfam" id="PF15249"/>
    </source>
</evidence>
<dbReference type="Proteomes" id="UP000623467">
    <property type="component" value="Unassembled WGS sequence"/>
</dbReference>
<dbReference type="GO" id="GO:0005247">
    <property type="term" value="F:voltage-gated chloride channel activity"/>
    <property type="evidence" value="ECO:0007669"/>
    <property type="project" value="TreeGrafter"/>
</dbReference>
<feature type="transmembrane region" description="Helical" evidence="10">
    <location>
        <begin position="963"/>
        <end position="985"/>
    </location>
</feature>
<evidence type="ECO:0000256" key="5">
    <source>
        <dbReference type="ARBA" id="ARBA00023065"/>
    </source>
</evidence>
<feature type="region of interest" description="Disordered" evidence="9">
    <location>
        <begin position="1"/>
        <end position="79"/>
    </location>
</feature>
<comment type="caution">
    <text evidence="12">The sequence shown here is derived from an EMBL/GenBank/DDBJ whole genome shotgun (WGS) entry which is preliminary data.</text>
</comment>
<sequence>MSTGQFSASPAASSSTAFSTPTFSATSSSSSFSVPLGGRYAYTGGNGTWQPPATWNLHPPSAQPIVKKPPPKVKKRTPEEEEIIKRTAAGFAARLAQDRAAVLNPDTETPFSDALDVVNRLLPYHVFQQPKDDLDRKGKRKADDLAAEIEETKFALECFKRKRKLEERFRRVRTRSGKRPAPDDQALALAQAVLEADRAENQSLNNEIRAARADLDKIEREKRTAAARLQTPASTPQYYRAYPFPYAQQPYGTAPVFSVSPAATTAPNAAIPVQLPVSSLPALQALGIHPVAPTSLAPGAPQPPAVLRGASADGTTLSLEINVSLLQGAQMSGLAIVLNSPNGAAASVDSVLQGPVSALPRQVPVRIDKESVYTFDPASMATFAPTTTAWRRQRLTRITSSGTLHPSTSPSEEISTLRLPENGRSYGSVPSRQSSGRKLPPIHLPSSVVSTSSSPDPLRSPSISGFRERAYSILSQPQRPISAYDTPPSQLPSDDTELDSRVNGIRVWYSSFSSIDWLHDAIKDSVRFSRLRKRKTLRARARLALDKSMGWFIVTAVGFLTAVTAFLVVRAEQWLFDLKEGYCLDAWWKARRFCCVGSAEDLAEEMCPAWQLWSELLLRKGAFGGEFLEYISYSLIAVALATLSCVLTLALTNSTTFSTRKESGFADGPEPISQPKRSVMYYAAGSGIPEIKTILSGFVIHGYLGGRTFFTKSVGLALSVASGLSLGKEGPFVHLASCIGNIVSRFTSKYENNEAKRREILSAACAAGVAVAFGAPIGGTLFSLEEVSYYFPPKVMWRSFFCAMIAAITLKILDPFGTGKLVLFQVTYDKDWHAFELLPFLLLGVFGGLYGAYFSKLNIRWSRDVRNSTWLKSHPLSEVVLITLITAALCFLNPYTRMGGTELVYNLFSECRTGSGNTHSGLCVVDPGTFSHVWPVVQAILVAMIVKTVLTIVTFGIKVPAGIFIPTLGVGACAGRILGIGMQWMQHRNPNARLFRACNGDLSCIIPGLYAMVGAASTLSGVTRTTISLSVIMFELTDSMTYTVPLMLSILVAKTLADALEPKGIYDLVIELSQLPYLDSKHEYLWGSLRVNDVTVRDAEVIRLGERNTVRSLTDQLQALLAMGNDDSGFPILRKDNEGHDDWRMVGYIGANELEHALSIVADDPEDEVQFHAEFSHQGGFASASFSSLLENGQPDVDPFDFSIYMDQAPLTVQSNSPLEMVHQCFTKLGARYVVVTDTDGFYEGVIDKKTWLGFLSELEEK</sequence>
<evidence type="ECO:0000256" key="8">
    <source>
        <dbReference type="SAM" id="Coils"/>
    </source>
</evidence>
<dbReference type="FunFam" id="1.10.3080.10:FF:000013">
    <property type="entry name" value="Voltage-gated chloride channel (ClcA)"/>
    <property type="match status" value="1"/>
</dbReference>
<dbReference type="Pfam" id="PF00654">
    <property type="entry name" value="Voltage_CLC"/>
    <property type="match status" value="1"/>
</dbReference>
<feature type="transmembrane region" description="Helical" evidence="10">
    <location>
        <begin position="548"/>
        <end position="569"/>
    </location>
</feature>